<name>A0ABQ5ZS31_9HYPH</name>
<organism evidence="2 3">
    <name type="scientific">Shinella yambaruensis</name>
    <dbReference type="NCBI Taxonomy" id="415996"/>
    <lineage>
        <taxon>Bacteria</taxon>
        <taxon>Pseudomonadati</taxon>
        <taxon>Pseudomonadota</taxon>
        <taxon>Alphaproteobacteria</taxon>
        <taxon>Hyphomicrobiales</taxon>
        <taxon>Rhizobiaceae</taxon>
        <taxon>Shinella</taxon>
    </lineage>
</organism>
<comment type="caution">
    <text evidence="2">The sequence shown here is derived from an EMBL/GenBank/DDBJ whole genome shotgun (WGS) entry which is preliminary data.</text>
</comment>
<accession>A0ABQ5ZS31</accession>
<sequence length="111" mass="11533">MSASICPAQGPARTRASSMTLMPDSGRFDFSIVHSLPGGAGTRPDAGPFARFPLDNKKLPGTIAGARGEIMTAQTDMMPAAPFCAAGRRQIGVETGGIVAVLLSLRSRQMT</sequence>
<keyword evidence="3" id="KW-1185">Reference proteome</keyword>
<protein>
    <submittedName>
        <fullName evidence="2">Uncharacterized protein</fullName>
    </submittedName>
</protein>
<evidence type="ECO:0000313" key="3">
    <source>
        <dbReference type="Proteomes" id="UP001156702"/>
    </source>
</evidence>
<dbReference type="EMBL" id="BSOP01000043">
    <property type="protein sequence ID" value="GLR53846.1"/>
    <property type="molecule type" value="Genomic_DNA"/>
</dbReference>
<evidence type="ECO:0000313" key="2">
    <source>
        <dbReference type="EMBL" id="GLR53846.1"/>
    </source>
</evidence>
<dbReference type="Proteomes" id="UP001156702">
    <property type="component" value="Unassembled WGS sequence"/>
</dbReference>
<reference evidence="3" key="1">
    <citation type="journal article" date="2019" name="Int. J. Syst. Evol. Microbiol.">
        <title>The Global Catalogue of Microorganisms (GCM) 10K type strain sequencing project: providing services to taxonomists for standard genome sequencing and annotation.</title>
        <authorList>
            <consortium name="The Broad Institute Genomics Platform"/>
            <consortium name="The Broad Institute Genome Sequencing Center for Infectious Disease"/>
            <person name="Wu L."/>
            <person name="Ma J."/>
        </authorList>
    </citation>
    <scope>NUCLEOTIDE SEQUENCE [LARGE SCALE GENOMIC DNA]</scope>
    <source>
        <strain evidence="3">NBRC 102122</strain>
    </source>
</reference>
<evidence type="ECO:0000256" key="1">
    <source>
        <dbReference type="SAM" id="MobiDB-lite"/>
    </source>
</evidence>
<proteinExistence type="predicted"/>
<gene>
    <name evidence="2" type="ORF">GCM10007923_50620</name>
</gene>
<feature type="region of interest" description="Disordered" evidence="1">
    <location>
        <begin position="1"/>
        <end position="20"/>
    </location>
</feature>